<reference evidence="3 4" key="1">
    <citation type="submission" date="2018-05" db="EMBL/GenBank/DDBJ databases">
        <title>Genomic Encyclopedia of Type Strains, Phase IV (KMG-IV): sequencing the most valuable type-strain genomes for metagenomic binning, comparative biology and taxonomic classification.</title>
        <authorList>
            <person name="Goeker M."/>
        </authorList>
    </citation>
    <scope>NUCLEOTIDE SEQUENCE [LARGE SCALE GENOMIC DNA]</scope>
    <source>
        <strain evidence="3 4">DSM 19579</strain>
    </source>
</reference>
<evidence type="ECO:0000256" key="1">
    <source>
        <dbReference type="SAM" id="MobiDB-lite"/>
    </source>
</evidence>
<organism evidence="3 4">
    <name type="scientific">Mangrovibacter plantisponsor</name>
    <dbReference type="NCBI Taxonomy" id="451513"/>
    <lineage>
        <taxon>Bacteria</taxon>
        <taxon>Pseudomonadati</taxon>
        <taxon>Pseudomonadota</taxon>
        <taxon>Gammaproteobacteria</taxon>
        <taxon>Enterobacterales</taxon>
        <taxon>Enterobacteriaceae</taxon>
        <taxon>Mangrovibacter</taxon>
    </lineage>
</organism>
<protein>
    <submittedName>
        <fullName evidence="3">Uncharacterized protein</fullName>
    </submittedName>
</protein>
<feature type="transmembrane region" description="Helical" evidence="2">
    <location>
        <begin position="95"/>
        <end position="115"/>
    </location>
</feature>
<dbReference type="AlphaFoldDB" id="A0A317PVF8"/>
<dbReference type="EMBL" id="QGTS01000015">
    <property type="protein sequence ID" value="PWW04675.1"/>
    <property type="molecule type" value="Genomic_DNA"/>
</dbReference>
<comment type="caution">
    <text evidence="3">The sequence shown here is derived from an EMBL/GenBank/DDBJ whole genome shotgun (WGS) entry which is preliminary data.</text>
</comment>
<dbReference type="Proteomes" id="UP000246744">
    <property type="component" value="Unassembled WGS sequence"/>
</dbReference>
<evidence type="ECO:0000313" key="4">
    <source>
        <dbReference type="Proteomes" id="UP000246744"/>
    </source>
</evidence>
<name>A0A317PVF8_9ENTR</name>
<evidence type="ECO:0000313" key="3">
    <source>
        <dbReference type="EMBL" id="PWW04675.1"/>
    </source>
</evidence>
<proteinExistence type="predicted"/>
<dbReference type="RefSeq" id="WP_110027685.1">
    <property type="nucleotide sequence ID" value="NZ_QGTS01000015.1"/>
</dbReference>
<sequence>MSNTDSEQLDEVTPNTPGVTPEPPAPKSRAYETLKRPLSEKELLNIGSVNLMIDDIHRMENEISSLKSFQDKFHEKDKSEAILKEKLTAYKLSEIAYNVSISMGALFIGIAIKLWDIEIYGKLSLGAGIILWLSGSAMKLGRMIAK</sequence>
<keyword evidence="2" id="KW-0472">Membrane</keyword>
<evidence type="ECO:0000256" key="2">
    <source>
        <dbReference type="SAM" id="Phobius"/>
    </source>
</evidence>
<accession>A0A317PVF8</accession>
<keyword evidence="2" id="KW-1133">Transmembrane helix</keyword>
<keyword evidence="2" id="KW-0812">Transmembrane</keyword>
<feature type="region of interest" description="Disordered" evidence="1">
    <location>
        <begin position="1"/>
        <end position="31"/>
    </location>
</feature>
<feature type="transmembrane region" description="Helical" evidence="2">
    <location>
        <begin position="121"/>
        <end position="140"/>
    </location>
</feature>
<gene>
    <name evidence="3" type="ORF">DES37_11567</name>
</gene>
<keyword evidence="4" id="KW-1185">Reference proteome</keyword>